<reference evidence="1" key="1">
    <citation type="submission" date="2020-12" db="EMBL/GenBank/DDBJ databases">
        <title>Prauserella sp. ASG 168, a novel actinomycete isolated from cave rock.</title>
        <authorList>
            <person name="Suriyachadkun C."/>
        </authorList>
    </citation>
    <scope>NUCLEOTIDE SEQUENCE</scope>
    <source>
        <strain evidence="1">ASG 168</strain>
    </source>
</reference>
<protein>
    <submittedName>
        <fullName evidence="1">Uncharacterized protein</fullName>
    </submittedName>
</protein>
<evidence type="ECO:0000313" key="2">
    <source>
        <dbReference type="Proteomes" id="UP000635245"/>
    </source>
</evidence>
<comment type="caution">
    <text evidence="1">The sequence shown here is derived from an EMBL/GenBank/DDBJ whole genome shotgun (WGS) entry which is preliminary data.</text>
</comment>
<name>A0A934QRW2_9PSEU</name>
<sequence>MGLSRTPDQETTLTDQHDADEARTFSLYMVLAVTHGLPSYGSHYRDILEFMSGETLPSPSSSLGVTEPCREWLHEQHPRLRDVPPRPDFGDDEQAMDAWAAEQATRLGTTHLPVRPLPADRRDFTTPLKRIVAALDD</sequence>
<proteinExistence type="predicted"/>
<gene>
    <name evidence="1" type="ORF">JHE00_12500</name>
</gene>
<evidence type="ECO:0000313" key="1">
    <source>
        <dbReference type="EMBL" id="MBK1785147.1"/>
    </source>
</evidence>
<dbReference type="EMBL" id="JAENJH010000002">
    <property type="protein sequence ID" value="MBK1785147.1"/>
    <property type="molecule type" value="Genomic_DNA"/>
</dbReference>
<organism evidence="1 2">
    <name type="scientific">Prauserella cavernicola</name>
    <dbReference type="NCBI Taxonomy" id="2800127"/>
    <lineage>
        <taxon>Bacteria</taxon>
        <taxon>Bacillati</taxon>
        <taxon>Actinomycetota</taxon>
        <taxon>Actinomycetes</taxon>
        <taxon>Pseudonocardiales</taxon>
        <taxon>Pseudonocardiaceae</taxon>
        <taxon>Prauserella</taxon>
    </lineage>
</organism>
<dbReference type="RefSeq" id="WP_200318055.1">
    <property type="nucleotide sequence ID" value="NZ_JAENJH010000002.1"/>
</dbReference>
<accession>A0A934QRW2</accession>
<dbReference type="Proteomes" id="UP000635245">
    <property type="component" value="Unassembled WGS sequence"/>
</dbReference>
<keyword evidence="2" id="KW-1185">Reference proteome</keyword>
<dbReference type="AlphaFoldDB" id="A0A934QRW2"/>